<name>A0A7Y9YH89_9ACTN</name>
<comment type="caution">
    <text evidence="2">The sequence shown here is derived from an EMBL/GenBank/DDBJ whole genome shotgun (WGS) entry which is preliminary data.</text>
</comment>
<reference evidence="2 3" key="1">
    <citation type="submission" date="2020-07" db="EMBL/GenBank/DDBJ databases">
        <title>Sequencing the genomes of 1000 actinobacteria strains.</title>
        <authorList>
            <person name="Klenk H.-P."/>
        </authorList>
    </citation>
    <scope>NUCLEOTIDE SEQUENCE [LARGE SCALE GENOMIC DNA]</scope>
    <source>
        <strain evidence="2 3">DSM 18248</strain>
    </source>
</reference>
<dbReference type="CDD" id="cd00060">
    <property type="entry name" value="FHA"/>
    <property type="match status" value="1"/>
</dbReference>
<protein>
    <recommendedName>
        <fullName evidence="4">FHA domain-containing protein</fullName>
    </recommendedName>
</protein>
<evidence type="ECO:0008006" key="4">
    <source>
        <dbReference type="Google" id="ProtNLM"/>
    </source>
</evidence>
<keyword evidence="3" id="KW-1185">Reference proteome</keyword>
<dbReference type="Proteomes" id="UP000537326">
    <property type="component" value="Unassembled WGS sequence"/>
</dbReference>
<accession>A0A7Y9YH89</accession>
<dbReference type="InterPro" id="IPR008984">
    <property type="entry name" value="SMAD_FHA_dom_sf"/>
</dbReference>
<evidence type="ECO:0000313" key="2">
    <source>
        <dbReference type="EMBL" id="NYI12226.1"/>
    </source>
</evidence>
<gene>
    <name evidence="2" type="ORF">BKA05_003741</name>
</gene>
<dbReference type="RefSeq" id="WP_179532802.1">
    <property type="nucleotide sequence ID" value="NZ_BAAAPP010000001.1"/>
</dbReference>
<sequence length="281" mass="30686">MRTSVSADLCFRVEDPEGNRVEGHLTGTGGELTLQVDDPGAFAGAGDAAVVRYVARELAARHLELRVTDGRSTLVRLGDVHAPWWQRRITRSRHLRVGSLRGLWTAAQARAQGREPVLPGLLSAPPPTLVPMLPTFAARPRRVTGTHDPARAGSPRLVLSPDLALPQSRRTIYHLGEEVMVGSGAGCDIRLAGLAERHCRIVHDERDEFVVHAVDGEVRVHGARVGQGLLRTGTRLEVGEHCLVFTREEYADHGRPYAGRVGGELGRQRPQPRREPERAAG</sequence>
<dbReference type="Gene3D" id="2.60.200.20">
    <property type="match status" value="1"/>
</dbReference>
<proteinExistence type="predicted"/>
<organism evidence="2 3">
    <name type="scientific">Nocardioides marinus</name>
    <dbReference type="NCBI Taxonomy" id="374514"/>
    <lineage>
        <taxon>Bacteria</taxon>
        <taxon>Bacillati</taxon>
        <taxon>Actinomycetota</taxon>
        <taxon>Actinomycetes</taxon>
        <taxon>Propionibacteriales</taxon>
        <taxon>Nocardioidaceae</taxon>
        <taxon>Nocardioides</taxon>
    </lineage>
</organism>
<dbReference type="EMBL" id="JACBZI010000001">
    <property type="protein sequence ID" value="NYI12226.1"/>
    <property type="molecule type" value="Genomic_DNA"/>
</dbReference>
<feature type="region of interest" description="Disordered" evidence="1">
    <location>
        <begin position="256"/>
        <end position="281"/>
    </location>
</feature>
<evidence type="ECO:0000256" key="1">
    <source>
        <dbReference type="SAM" id="MobiDB-lite"/>
    </source>
</evidence>
<evidence type="ECO:0000313" key="3">
    <source>
        <dbReference type="Proteomes" id="UP000537326"/>
    </source>
</evidence>
<feature type="compositionally biased region" description="Basic and acidic residues" evidence="1">
    <location>
        <begin position="272"/>
        <end position="281"/>
    </location>
</feature>
<dbReference type="AlphaFoldDB" id="A0A7Y9YH89"/>
<dbReference type="SUPFAM" id="SSF49879">
    <property type="entry name" value="SMAD/FHA domain"/>
    <property type="match status" value="1"/>
</dbReference>